<accession>A0A2W7NZM5</accession>
<dbReference type="InterPro" id="IPR012094">
    <property type="entry name" value="tRNA_Ile_lys_synt"/>
</dbReference>
<keyword evidence="11" id="KW-1185">Reference proteome</keyword>
<feature type="domain" description="Lysidine-tRNA(Ile) synthetase C-terminal" evidence="9">
    <location>
        <begin position="399"/>
        <end position="472"/>
    </location>
</feature>
<dbReference type="InterPro" id="IPR014729">
    <property type="entry name" value="Rossmann-like_a/b/a_fold"/>
</dbReference>
<evidence type="ECO:0000256" key="5">
    <source>
        <dbReference type="ARBA" id="ARBA00022741"/>
    </source>
</evidence>
<dbReference type="InterPro" id="IPR012795">
    <property type="entry name" value="tRNA_Ile_lys_synt_N"/>
</dbReference>
<evidence type="ECO:0000256" key="1">
    <source>
        <dbReference type="ARBA" id="ARBA00004496"/>
    </source>
</evidence>
<dbReference type="SMART" id="SM00977">
    <property type="entry name" value="TilS_C"/>
    <property type="match status" value="1"/>
</dbReference>
<dbReference type="Pfam" id="PF11734">
    <property type="entry name" value="TilS_C"/>
    <property type="match status" value="1"/>
</dbReference>
<dbReference type="EC" id="6.3.4.19" evidence="8"/>
<evidence type="ECO:0000259" key="9">
    <source>
        <dbReference type="SMART" id="SM00977"/>
    </source>
</evidence>
<comment type="subcellular location">
    <subcellularLocation>
        <location evidence="1 8">Cytoplasm</location>
    </subcellularLocation>
</comment>
<dbReference type="GO" id="GO:0006400">
    <property type="term" value="P:tRNA modification"/>
    <property type="evidence" value="ECO:0007669"/>
    <property type="project" value="UniProtKB-UniRule"/>
</dbReference>
<keyword evidence="4 8" id="KW-0819">tRNA processing</keyword>
<evidence type="ECO:0000256" key="2">
    <source>
        <dbReference type="ARBA" id="ARBA00022490"/>
    </source>
</evidence>
<dbReference type="GO" id="GO:0005524">
    <property type="term" value="F:ATP binding"/>
    <property type="evidence" value="ECO:0007669"/>
    <property type="project" value="UniProtKB-UniRule"/>
</dbReference>
<dbReference type="InterPro" id="IPR011063">
    <property type="entry name" value="TilS/TtcA_N"/>
</dbReference>
<dbReference type="Gene3D" id="3.40.50.620">
    <property type="entry name" value="HUPs"/>
    <property type="match status" value="1"/>
</dbReference>
<evidence type="ECO:0000256" key="7">
    <source>
        <dbReference type="ARBA" id="ARBA00048539"/>
    </source>
</evidence>
<dbReference type="InterPro" id="IPR012796">
    <property type="entry name" value="Lysidine-tRNA-synth_C"/>
</dbReference>
<dbReference type="HAMAP" id="MF_01161">
    <property type="entry name" value="tRNA_Ile_lys_synt"/>
    <property type="match status" value="1"/>
</dbReference>
<dbReference type="PANTHER" id="PTHR43033:SF1">
    <property type="entry name" value="TRNA(ILE)-LYSIDINE SYNTHASE-RELATED"/>
    <property type="match status" value="1"/>
</dbReference>
<dbReference type="CDD" id="cd01992">
    <property type="entry name" value="TilS_N"/>
    <property type="match status" value="1"/>
</dbReference>
<dbReference type="SUPFAM" id="SSF82829">
    <property type="entry name" value="MesJ substrate recognition domain-like"/>
    <property type="match status" value="1"/>
</dbReference>
<dbReference type="GO" id="GO:0005737">
    <property type="term" value="C:cytoplasm"/>
    <property type="evidence" value="ECO:0007669"/>
    <property type="project" value="UniProtKB-SubCell"/>
</dbReference>
<evidence type="ECO:0000256" key="8">
    <source>
        <dbReference type="HAMAP-Rule" id="MF_01161"/>
    </source>
</evidence>
<dbReference type="PANTHER" id="PTHR43033">
    <property type="entry name" value="TRNA(ILE)-LYSIDINE SYNTHASE-RELATED"/>
    <property type="match status" value="1"/>
</dbReference>
<dbReference type="SUPFAM" id="SSF52402">
    <property type="entry name" value="Adenine nucleotide alpha hydrolases-like"/>
    <property type="match status" value="1"/>
</dbReference>
<dbReference type="AlphaFoldDB" id="A0A2W7NZM5"/>
<keyword evidence="5 8" id="KW-0547">Nucleotide-binding</keyword>
<comment type="catalytic activity">
    <reaction evidence="7 8">
        <text>cytidine(34) in tRNA(Ile2) + L-lysine + ATP = lysidine(34) in tRNA(Ile2) + AMP + diphosphate + H(+)</text>
        <dbReference type="Rhea" id="RHEA:43744"/>
        <dbReference type="Rhea" id="RHEA-COMP:10625"/>
        <dbReference type="Rhea" id="RHEA-COMP:10670"/>
        <dbReference type="ChEBI" id="CHEBI:15378"/>
        <dbReference type="ChEBI" id="CHEBI:30616"/>
        <dbReference type="ChEBI" id="CHEBI:32551"/>
        <dbReference type="ChEBI" id="CHEBI:33019"/>
        <dbReference type="ChEBI" id="CHEBI:82748"/>
        <dbReference type="ChEBI" id="CHEBI:83665"/>
        <dbReference type="ChEBI" id="CHEBI:456215"/>
        <dbReference type="EC" id="6.3.4.19"/>
    </reaction>
</comment>
<dbReference type="Proteomes" id="UP000249638">
    <property type="component" value="Unassembled WGS sequence"/>
</dbReference>
<evidence type="ECO:0000313" key="10">
    <source>
        <dbReference type="EMBL" id="PZX27993.1"/>
    </source>
</evidence>
<evidence type="ECO:0000256" key="4">
    <source>
        <dbReference type="ARBA" id="ARBA00022694"/>
    </source>
</evidence>
<keyword evidence="6 8" id="KW-0067">ATP-binding</keyword>
<protein>
    <recommendedName>
        <fullName evidence="8">tRNA(Ile)-lysidine synthase</fullName>
        <ecNumber evidence="8">6.3.4.19</ecNumber>
    </recommendedName>
    <alternativeName>
        <fullName evidence="8">tRNA(Ile)-2-lysyl-cytidine synthase</fullName>
    </alternativeName>
    <alternativeName>
        <fullName evidence="8">tRNA(Ile)-lysidine synthetase</fullName>
    </alternativeName>
</protein>
<keyword evidence="2 8" id="KW-0963">Cytoplasm</keyword>
<dbReference type="GO" id="GO:0032267">
    <property type="term" value="F:tRNA(Ile)-lysidine synthase activity"/>
    <property type="evidence" value="ECO:0007669"/>
    <property type="project" value="UniProtKB-EC"/>
</dbReference>
<gene>
    <name evidence="8" type="primary">tilS</name>
    <name evidence="10" type="ORF">C7416_105221</name>
</gene>
<dbReference type="SUPFAM" id="SSF56037">
    <property type="entry name" value="PheT/TilS domain"/>
    <property type="match status" value="1"/>
</dbReference>
<dbReference type="EMBL" id="QKZN01000005">
    <property type="protein sequence ID" value="PZX27993.1"/>
    <property type="molecule type" value="Genomic_DNA"/>
</dbReference>
<evidence type="ECO:0000256" key="3">
    <source>
        <dbReference type="ARBA" id="ARBA00022598"/>
    </source>
</evidence>
<name>A0A2W7NZM5_9BURK</name>
<dbReference type="Gene3D" id="1.20.59.20">
    <property type="match status" value="1"/>
</dbReference>
<comment type="function">
    <text evidence="8">Ligates lysine onto the cytidine present at position 34 of the AUA codon-specific tRNA(Ile) that contains the anticodon CAU, in an ATP-dependent manner. Cytidine is converted to lysidine, thus changing the amino acid specificity of the tRNA from methionine to isoleucine.</text>
</comment>
<sequence length="485" mass="51408">MASSRKPAPRTDPSARLTDKVAQALQAGAAFVVSGGATAGAPTVAVALSGGRDSVALLHAACAAVARAGDGARAVALHVHHGLQAEADDWDRFCAALCAQWEVGYFVRRVSVRPEAGEGVEAAARRARYAALAAMCADSGARLLLFAHHQDDQVETVLLRLFRGAGVAGMAGMPAMRPLDPHSGVMLLRPWLEVPRAGIEAYCAANALQWVDDPSNADGRYARNALRAQLPALQAAFPALAVNVVQAAAHFAQAGALIDQLAATALATLARAGRDSDTLSELDLPGLRALPAAQADAVLRLWLRDLGVRAPSTARLAAMREQLIAHAGGEPAIAHEGLVLRRFRERVLACVPPPAQAPAPVLLDWRGEARIVVPAWRGELHFFRDDTFGVPEAVLRQPLRLAARSGGERIVLRPGGPARALKQACQEAGIPAWRRAWLPLLWAGDTLVLAAGLGMHRRWPDAAPAPRWRVAWQPQAPASHSICHP</sequence>
<comment type="domain">
    <text evidence="8">The N-terminal region contains the highly conserved SGGXDS motif, predicted to be a P-loop motif involved in ATP binding.</text>
</comment>
<dbReference type="NCBIfam" id="TIGR02432">
    <property type="entry name" value="lysidine_TilS_N"/>
    <property type="match status" value="1"/>
</dbReference>
<dbReference type="Pfam" id="PF09179">
    <property type="entry name" value="TilS"/>
    <property type="match status" value="1"/>
</dbReference>
<organism evidence="10 11">
    <name type="scientific">Cupriavidus phytorum</name>
    <dbReference type="NCBI Taxonomy" id="3024399"/>
    <lineage>
        <taxon>Bacteria</taxon>
        <taxon>Pseudomonadati</taxon>
        <taxon>Pseudomonadota</taxon>
        <taxon>Betaproteobacteria</taxon>
        <taxon>Burkholderiales</taxon>
        <taxon>Burkholderiaceae</taxon>
        <taxon>Cupriavidus</taxon>
    </lineage>
</organism>
<comment type="caution">
    <text evidence="10">The sequence shown here is derived from an EMBL/GenBank/DDBJ whole genome shotgun (WGS) entry which is preliminary data.</text>
</comment>
<dbReference type="NCBIfam" id="TIGR02433">
    <property type="entry name" value="lysidine_TilS_C"/>
    <property type="match status" value="1"/>
</dbReference>
<comment type="similarity">
    <text evidence="8">Belongs to the tRNA(Ile)-lysidine synthase family.</text>
</comment>
<feature type="binding site" evidence="8">
    <location>
        <begin position="49"/>
        <end position="54"/>
    </location>
    <ligand>
        <name>ATP</name>
        <dbReference type="ChEBI" id="CHEBI:30616"/>
    </ligand>
</feature>
<proteinExistence type="inferred from homology"/>
<evidence type="ECO:0000313" key="11">
    <source>
        <dbReference type="Proteomes" id="UP000249638"/>
    </source>
</evidence>
<keyword evidence="3 8" id="KW-0436">Ligase</keyword>
<dbReference type="Pfam" id="PF01171">
    <property type="entry name" value="ATP_bind_3"/>
    <property type="match status" value="1"/>
</dbReference>
<dbReference type="InterPro" id="IPR015262">
    <property type="entry name" value="tRNA_Ile_lys_synt_subst-bd"/>
</dbReference>
<evidence type="ECO:0000256" key="6">
    <source>
        <dbReference type="ARBA" id="ARBA00022840"/>
    </source>
</evidence>
<reference evidence="10" key="1">
    <citation type="submission" date="2018-06" db="EMBL/GenBank/DDBJ databases">
        <title>Genomic Encyclopedia of Type Strains, Phase IV (KMG-V): Genome sequencing to study the core and pangenomes of soil and plant-associated prokaryotes.</title>
        <authorList>
            <person name="Whitman W."/>
        </authorList>
    </citation>
    <scope>NUCLEOTIDE SEQUENCE [LARGE SCALE GENOMIC DNA]</scope>
    <source>
        <strain evidence="10">MLR2-44</strain>
    </source>
</reference>